<organism evidence="2 3">
    <name type="scientific">Candidatus Accumulibacter phosphatis</name>
    <dbReference type="NCBI Taxonomy" id="327160"/>
    <lineage>
        <taxon>Bacteria</taxon>
        <taxon>Pseudomonadati</taxon>
        <taxon>Pseudomonadota</taxon>
        <taxon>Betaproteobacteria</taxon>
        <taxon>Candidatus Accumulibacter</taxon>
    </lineage>
</organism>
<comment type="caution">
    <text evidence="2">The sequence shown here is derived from an EMBL/GenBank/DDBJ whole genome shotgun (WGS) entry which is preliminary data.</text>
</comment>
<protein>
    <submittedName>
        <fullName evidence="2">Uncharacterized protein</fullName>
    </submittedName>
</protein>
<feature type="transmembrane region" description="Helical" evidence="1">
    <location>
        <begin position="67"/>
        <end position="89"/>
    </location>
</feature>
<keyword evidence="1" id="KW-0472">Membrane</keyword>
<keyword evidence="1" id="KW-1133">Transmembrane helix</keyword>
<evidence type="ECO:0000313" key="3">
    <source>
        <dbReference type="Proteomes" id="UP000306324"/>
    </source>
</evidence>
<evidence type="ECO:0000256" key="1">
    <source>
        <dbReference type="SAM" id="Phobius"/>
    </source>
</evidence>
<evidence type="ECO:0000313" key="2">
    <source>
        <dbReference type="EMBL" id="TMQ74386.1"/>
    </source>
</evidence>
<proteinExistence type="predicted"/>
<gene>
    <name evidence="2" type="ORF">ACCUM_1691</name>
</gene>
<sequence length="95" mass="10411">MLIGSAMAYTGLFDLVYKTAVEPAFFAVTASMLYACILLQSRALLLTTVIAMLSYIGYFTTQHFVDSLGWPISLVLMGVAFMGVSALAMRVKRQM</sequence>
<feature type="transmembrane region" description="Helical" evidence="1">
    <location>
        <begin position="44"/>
        <end position="61"/>
    </location>
</feature>
<dbReference type="AlphaFoldDB" id="A0A5S4EGI3"/>
<reference evidence="2 3" key="1">
    <citation type="submission" date="2019-04" db="EMBL/GenBank/DDBJ databases">
        <title>A novel phosphate-accumulating bacterium identified in bioreactor for phosphate removal from wastewater.</title>
        <authorList>
            <person name="Kotlyarov R.Y."/>
            <person name="Beletsky A.V."/>
            <person name="Kallistova A.Y."/>
            <person name="Dorofeev A.G."/>
            <person name="Nikolaev Y.Y."/>
            <person name="Pimenov N.V."/>
            <person name="Ravin N.V."/>
            <person name="Mardanov A.V."/>
        </authorList>
    </citation>
    <scope>NUCLEOTIDE SEQUENCE [LARGE SCALE GENOMIC DNA]</scope>
    <source>
        <strain evidence="2 3">Bin19</strain>
    </source>
</reference>
<keyword evidence="3" id="KW-1185">Reference proteome</keyword>
<dbReference type="Proteomes" id="UP000306324">
    <property type="component" value="Unassembled WGS sequence"/>
</dbReference>
<feature type="transmembrane region" description="Helical" evidence="1">
    <location>
        <begin position="20"/>
        <end position="37"/>
    </location>
</feature>
<accession>A0A5S4EGI3</accession>
<dbReference type="EMBL" id="SWAD01000232">
    <property type="protein sequence ID" value="TMQ74386.1"/>
    <property type="molecule type" value="Genomic_DNA"/>
</dbReference>
<name>A0A5S4EGI3_9PROT</name>
<keyword evidence="1" id="KW-0812">Transmembrane</keyword>